<organism evidence="3 4">
    <name type="scientific">Psychroserpens ponticola</name>
    <dbReference type="NCBI Taxonomy" id="2932268"/>
    <lineage>
        <taxon>Bacteria</taxon>
        <taxon>Pseudomonadati</taxon>
        <taxon>Bacteroidota</taxon>
        <taxon>Flavobacteriia</taxon>
        <taxon>Flavobacteriales</taxon>
        <taxon>Flavobacteriaceae</taxon>
        <taxon>Psychroserpens</taxon>
    </lineage>
</organism>
<evidence type="ECO:0000313" key="4">
    <source>
        <dbReference type="Proteomes" id="UP001202717"/>
    </source>
</evidence>
<dbReference type="SUPFAM" id="SSF49899">
    <property type="entry name" value="Concanavalin A-like lectins/glucanases"/>
    <property type="match status" value="1"/>
</dbReference>
<feature type="domain" description="Secretion system C-terminal sorting" evidence="2">
    <location>
        <begin position="808"/>
        <end position="872"/>
    </location>
</feature>
<dbReference type="Gene3D" id="2.60.120.200">
    <property type="match status" value="1"/>
</dbReference>
<proteinExistence type="predicted"/>
<dbReference type="EMBL" id="CP116221">
    <property type="protein sequence ID" value="WCO01067.1"/>
    <property type="molecule type" value="Genomic_DNA"/>
</dbReference>
<dbReference type="NCBIfam" id="NF041518">
    <property type="entry name" value="choice_anch_Q"/>
    <property type="match status" value="1"/>
</dbReference>
<dbReference type="InterPro" id="IPR026444">
    <property type="entry name" value="Secre_tail"/>
</dbReference>
<dbReference type="Gene3D" id="2.160.20.10">
    <property type="entry name" value="Single-stranded right-handed beta-helix, Pectin lyase-like"/>
    <property type="match status" value="1"/>
</dbReference>
<dbReference type="RefSeq" id="WP_249996767.1">
    <property type="nucleotide sequence ID" value="NZ_CP116221.1"/>
</dbReference>
<dbReference type="InterPro" id="IPR012334">
    <property type="entry name" value="Pectin_lyas_fold"/>
</dbReference>
<dbReference type="InterPro" id="IPR059226">
    <property type="entry name" value="Choice_anch_Q_dom"/>
</dbReference>
<evidence type="ECO:0000259" key="2">
    <source>
        <dbReference type="Pfam" id="PF18962"/>
    </source>
</evidence>
<name>A0ABY7RWD4_9FLAO</name>
<accession>A0ABY7RWD4</accession>
<dbReference type="Proteomes" id="UP001202717">
    <property type="component" value="Chromosome"/>
</dbReference>
<evidence type="ECO:0000313" key="3">
    <source>
        <dbReference type="EMBL" id="WCO01067.1"/>
    </source>
</evidence>
<protein>
    <submittedName>
        <fullName evidence="3">T9SS type A sorting domain-containing protein</fullName>
    </submittedName>
</protein>
<keyword evidence="4" id="KW-1185">Reference proteome</keyword>
<dbReference type="Pfam" id="PF18962">
    <property type="entry name" value="Por_Secre_tail"/>
    <property type="match status" value="1"/>
</dbReference>
<sequence length="875" mass="94524">MKKITFFHEHLINTCLVSKTKLLYVLLFTISYSYAQISTNNIRAQYDFDVGTVLEDSSVGGNDFTQTGSALTEINDRFNNPPTSAVSLNGDYLTRTDISIAGSNPFSDAFDVSYSFWLKTNTNTNDVKTIIDDSTRDTAIGFDSNDVGYYIFYRDGKINLSSRFVVTNPGYNPSTIGYGHSHPTVISDGNWHHIVVQFSATESLTNSVFSSKIYIDEILDSHTITSAPITTSPNTTGNVTIGNSRFNHLALANRYTDVIDDILIYNRPFTAAEVTTLANDNNYCFTASSSLLSISAITNTTAIVNIASNSGDVYDLAYHKSSESFSNATFISGITSTTANSLVNLTGLDIFTDYEVYLKKQCVNSTNWSNSVTFTTTQPNPRIYVDNSATGNNDGSSWADAYTNLYDALNGAIQNYDVWISKGTYKPHVSDRDRSFIVKNNVYGGFNGTEVNFSDRDISLIHTTNATILSGDLLNDDDATVNFNDTSRDDNSKHVVEVIVNNLEINGLTIQDGYADALSGDDRFGGGIFKSVSVTDLSIRNCVIKNNTAYLGAGLSLSSTSTSNIIIDACVIDGNLANTAAGLDFHMSANAQDLSISITNSLFSNNKTDDDTVKSRLGYGAAAARLRAYFPGVVLNATLVNNTFANNSSLGVTNGTATGNFPVIAISKNSGSFGNLTVANNIFWGNIRINGQSAPAIGKASNTSTAFNELSSTAIVIDNTEENGFTTFTSTPAGTVTTDPLFTSSTDFTLQSSSSAIDTGNNSYGTSATDLFGNQRIINSTVDRGAYEYDSSTLGTNDFSLSDNQIKLYPNPTNSKLNIKMNVLLKNATILNIQGQEVIESNSTQIDVSSLSNGLYIISIEDQNGFISIKRFVKN</sequence>
<dbReference type="InterPro" id="IPR011050">
    <property type="entry name" value="Pectin_lyase_fold/virulence"/>
</dbReference>
<dbReference type="NCBIfam" id="TIGR04183">
    <property type="entry name" value="Por_Secre_tail"/>
    <property type="match status" value="1"/>
</dbReference>
<dbReference type="InterPro" id="IPR013320">
    <property type="entry name" value="ConA-like_dom_sf"/>
</dbReference>
<reference evidence="3 4" key="1">
    <citation type="submission" date="2023-01" db="EMBL/GenBank/DDBJ databases">
        <title>Psychroserpens ponticola sp. nov., isolated from seawater.</title>
        <authorList>
            <person name="Kristyanto S."/>
            <person name="Jung J."/>
            <person name="Kim J.M."/>
            <person name="Jeon C.O."/>
        </authorList>
    </citation>
    <scope>NUCLEOTIDE SEQUENCE [LARGE SCALE GENOMIC DNA]</scope>
    <source>
        <strain evidence="3 4">MSW6</strain>
    </source>
</reference>
<evidence type="ECO:0000256" key="1">
    <source>
        <dbReference type="ARBA" id="ARBA00022729"/>
    </source>
</evidence>
<keyword evidence="1" id="KW-0732">Signal</keyword>
<dbReference type="SUPFAM" id="SSF51126">
    <property type="entry name" value="Pectin lyase-like"/>
    <property type="match status" value="1"/>
</dbReference>
<gene>
    <name evidence="3" type="ORF">MUN68_013465</name>
</gene>